<proteinExistence type="inferred from homology"/>
<keyword evidence="5" id="KW-0564">Palmitate</keyword>
<dbReference type="Pfam" id="PF08085">
    <property type="entry name" value="Entericidin"/>
    <property type="match status" value="1"/>
</dbReference>
<keyword evidence="2" id="KW-1003">Cell membrane</keyword>
<name>W9W0B4_9GAMM</name>
<dbReference type="Proteomes" id="UP000019460">
    <property type="component" value="Unassembled WGS sequence"/>
</dbReference>
<dbReference type="InterPro" id="IPR012556">
    <property type="entry name" value="Entericidin"/>
</dbReference>
<evidence type="ECO:0008006" key="9">
    <source>
        <dbReference type="Google" id="ProtNLM"/>
    </source>
</evidence>
<protein>
    <recommendedName>
        <fullName evidence="9">Entericidin EcnAB</fullName>
    </recommendedName>
</protein>
<dbReference type="AlphaFoldDB" id="W9W0B4"/>
<sequence length="61" mass="6563">MMQSKSQGIEPRAIRPTGWLLLLLPLTTILVTGCNTMSGVGQDLEAAGEGIEQSAEQNKDY</sequence>
<evidence type="ECO:0000313" key="7">
    <source>
        <dbReference type="EMBL" id="EXJ16070.1"/>
    </source>
</evidence>
<dbReference type="RefSeq" id="WP_232424073.1">
    <property type="nucleotide sequence ID" value="NZ_AONC01000015.1"/>
</dbReference>
<keyword evidence="8" id="KW-1185">Reference proteome</keyword>
<evidence type="ECO:0000256" key="6">
    <source>
        <dbReference type="ARBA" id="ARBA00023288"/>
    </source>
</evidence>
<accession>W9W0B4</accession>
<evidence type="ECO:0000256" key="2">
    <source>
        <dbReference type="ARBA" id="ARBA00022475"/>
    </source>
</evidence>
<comment type="similarity">
    <text evidence="1">Belongs to the EcnA/EcnB lipoprotein family.</text>
</comment>
<keyword evidence="3" id="KW-0732">Signal</keyword>
<keyword evidence="6" id="KW-0449">Lipoprotein</keyword>
<reference evidence="7 8" key="1">
    <citation type="submission" date="2012-11" db="EMBL/GenBank/DDBJ databases">
        <title>Genome assembly of Thiorhodococcus sp. AK35.</title>
        <authorList>
            <person name="Nupur N."/>
            <person name="Khatri I."/>
            <person name="Subramanian S."/>
            <person name="Pinnaka A."/>
        </authorList>
    </citation>
    <scope>NUCLEOTIDE SEQUENCE [LARGE SCALE GENOMIC DNA]</scope>
    <source>
        <strain evidence="7 8">AK35</strain>
    </source>
</reference>
<dbReference type="PROSITE" id="PS51257">
    <property type="entry name" value="PROKAR_LIPOPROTEIN"/>
    <property type="match status" value="1"/>
</dbReference>
<evidence type="ECO:0000256" key="4">
    <source>
        <dbReference type="ARBA" id="ARBA00023136"/>
    </source>
</evidence>
<evidence type="ECO:0000256" key="3">
    <source>
        <dbReference type="ARBA" id="ARBA00022729"/>
    </source>
</evidence>
<evidence type="ECO:0000313" key="8">
    <source>
        <dbReference type="Proteomes" id="UP000019460"/>
    </source>
</evidence>
<dbReference type="GO" id="GO:0016020">
    <property type="term" value="C:membrane"/>
    <property type="evidence" value="ECO:0007669"/>
    <property type="project" value="InterPro"/>
</dbReference>
<organism evidence="7 8">
    <name type="scientific">Imhoffiella purpurea</name>
    <dbReference type="NCBI Taxonomy" id="1249627"/>
    <lineage>
        <taxon>Bacteria</taxon>
        <taxon>Pseudomonadati</taxon>
        <taxon>Pseudomonadota</taxon>
        <taxon>Gammaproteobacteria</taxon>
        <taxon>Chromatiales</taxon>
        <taxon>Chromatiaceae</taxon>
        <taxon>Imhoffiella</taxon>
    </lineage>
</organism>
<dbReference type="GO" id="GO:0009636">
    <property type="term" value="P:response to toxic substance"/>
    <property type="evidence" value="ECO:0007669"/>
    <property type="project" value="InterPro"/>
</dbReference>
<dbReference type="EMBL" id="AONC01000015">
    <property type="protein sequence ID" value="EXJ16070.1"/>
    <property type="molecule type" value="Genomic_DNA"/>
</dbReference>
<evidence type="ECO:0000256" key="5">
    <source>
        <dbReference type="ARBA" id="ARBA00023139"/>
    </source>
</evidence>
<gene>
    <name evidence="7" type="ORF">D779_0539</name>
</gene>
<keyword evidence="4" id="KW-0472">Membrane</keyword>
<comment type="caution">
    <text evidence="7">The sequence shown here is derived from an EMBL/GenBank/DDBJ whole genome shotgun (WGS) entry which is preliminary data.</text>
</comment>
<evidence type="ECO:0000256" key="1">
    <source>
        <dbReference type="ARBA" id="ARBA00010296"/>
    </source>
</evidence>